<protein>
    <submittedName>
        <fullName evidence="5">GFA family protein</fullName>
    </submittedName>
</protein>
<dbReference type="PANTHER" id="PTHR28620:SF1">
    <property type="entry name" value="CENP-V_GFA DOMAIN-CONTAINING PROTEIN"/>
    <property type="match status" value="1"/>
</dbReference>
<gene>
    <name evidence="5" type="ORF">J3U87_33715</name>
</gene>
<name>A0A8A4TKN4_SULCO</name>
<keyword evidence="2" id="KW-0479">Metal-binding</keyword>
<dbReference type="GO" id="GO:0016846">
    <property type="term" value="F:carbon-sulfur lyase activity"/>
    <property type="evidence" value="ECO:0007669"/>
    <property type="project" value="InterPro"/>
</dbReference>
<dbReference type="SUPFAM" id="SSF51316">
    <property type="entry name" value="Mss4-like"/>
    <property type="match status" value="1"/>
</dbReference>
<evidence type="ECO:0000313" key="5">
    <source>
        <dbReference type="EMBL" id="QTD50569.1"/>
    </source>
</evidence>
<dbReference type="Proteomes" id="UP000663929">
    <property type="component" value="Chromosome"/>
</dbReference>
<proteinExistence type="inferred from homology"/>
<organism evidence="5 6">
    <name type="scientific">Sulfidibacter corallicola</name>
    <dbReference type="NCBI Taxonomy" id="2818388"/>
    <lineage>
        <taxon>Bacteria</taxon>
        <taxon>Pseudomonadati</taxon>
        <taxon>Acidobacteriota</taxon>
        <taxon>Holophagae</taxon>
        <taxon>Acanthopleuribacterales</taxon>
        <taxon>Acanthopleuribacteraceae</taxon>
        <taxon>Sulfidibacter</taxon>
    </lineage>
</organism>
<evidence type="ECO:0000256" key="2">
    <source>
        <dbReference type="ARBA" id="ARBA00022723"/>
    </source>
</evidence>
<keyword evidence="3" id="KW-0862">Zinc</keyword>
<comment type="similarity">
    <text evidence="1">Belongs to the Gfa family.</text>
</comment>
<feature type="domain" description="CENP-V/GFA" evidence="4">
    <location>
        <begin position="8"/>
        <end position="117"/>
    </location>
</feature>
<dbReference type="KEGG" id="scor:J3U87_33715"/>
<dbReference type="PROSITE" id="PS51891">
    <property type="entry name" value="CENP_V_GFA"/>
    <property type="match status" value="1"/>
</dbReference>
<dbReference type="InterPro" id="IPR052355">
    <property type="entry name" value="CENP-V-like"/>
</dbReference>
<evidence type="ECO:0000256" key="3">
    <source>
        <dbReference type="ARBA" id="ARBA00022833"/>
    </source>
</evidence>
<dbReference type="Pfam" id="PF04828">
    <property type="entry name" value="GFA"/>
    <property type="match status" value="1"/>
</dbReference>
<sequence>MTTEKTTYEGSCHCGKIAFEVRLPEITAGLQCTCSICIRKNAIMSKHYVDPKDFRLLRGKDDLSVYHWNDKDVNHYFCRHCGIYPFHDSIYEPGKYRINLGCLDDVDPRGLEIDVFDGKNIL</sequence>
<dbReference type="EMBL" id="CP071793">
    <property type="protein sequence ID" value="QTD50569.1"/>
    <property type="molecule type" value="Genomic_DNA"/>
</dbReference>
<dbReference type="RefSeq" id="WP_237380388.1">
    <property type="nucleotide sequence ID" value="NZ_CP071793.1"/>
</dbReference>
<evidence type="ECO:0000259" key="4">
    <source>
        <dbReference type="PROSITE" id="PS51891"/>
    </source>
</evidence>
<accession>A0A8A4TKN4</accession>
<dbReference type="GO" id="GO:0046872">
    <property type="term" value="F:metal ion binding"/>
    <property type="evidence" value="ECO:0007669"/>
    <property type="project" value="UniProtKB-KW"/>
</dbReference>
<dbReference type="InterPro" id="IPR006913">
    <property type="entry name" value="CENP-V/GFA"/>
</dbReference>
<keyword evidence="6" id="KW-1185">Reference proteome</keyword>
<reference evidence="5" key="1">
    <citation type="submission" date="2021-03" db="EMBL/GenBank/DDBJ databases">
        <title>Acanthopleuribacteraceae sp. M133.</title>
        <authorList>
            <person name="Wang G."/>
        </authorList>
    </citation>
    <scope>NUCLEOTIDE SEQUENCE</scope>
    <source>
        <strain evidence="5">M133</strain>
    </source>
</reference>
<evidence type="ECO:0000256" key="1">
    <source>
        <dbReference type="ARBA" id="ARBA00005495"/>
    </source>
</evidence>
<evidence type="ECO:0000313" key="6">
    <source>
        <dbReference type="Proteomes" id="UP000663929"/>
    </source>
</evidence>
<dbReference type="PANTHER" id="PTHR28620">
    <property type="entry name" value="CENTROMERE PROTEIN V"/>
    <property type="match status" value="1"/>
</dbReference>
<dbReference type="Gene3D" id="2.170.150.70">
    <property type="match status" value="1"/>
</dbReference>
<dbReference type="InterPro" id="IPR011057">
    <property type="entry name" value="Mss4-like_sf"/>
</dbReference>
<dbReference type="AlphaFoldDB" id="A0A8A4TKN4"/>